<dbReference type="EMBL" id="BART01012653">
    <property type="protein sequence ID" value="GAG83646.1"/>
    <property type="molecule type" value="Genomic_DNA"/>
</dbReference>
<dbReference type="AlphaFoldDB" id="X1CHD1"/>
<reference evidence="1" key="1">
    <citation type="journal article" date="2014" name="Front. Microbiol.">
        <title>High frequency of phylogenetically diverse reductive dehalogenase-homologous genes in deep subseafloor sedimentary metagenomes.</title>
        <authorList>
            <person name="Kawai M."/>
            <person name="Futagami T."/>
            <person name="Toyoda A."/>
            <person name="Takaki Y."/>
            <person name="Nishi S."/>
            <person name="Hori S."/>
            <person name="Arai W."/>
            <person name="Tsubouchi T."/>
            <person name="Morono Y."/>
            <person name="Uchiyama I."/>
            <person name="Ito T."/>
            <person name="Fujiyama A."/>
            <person name="Inagaki F."/>
            <person name="Takami H."/>
        </authorList>
    </citation>
    <scope>NUCLEOTIDE SEQUENCE</scope>
    <source>
        <strain evidence="1">Expedition CK06-06</strain>
    </source>
</reference>
<proteinExistence type="predicted"/>
<comment type="caution">
    <text evidence="1">The sequence shown here is derived from an EMBL/GenBank/DDBJ whole genome shotgun (WGS) entry which is preliminary data.</text>
</comment>
<name>X1CHD1_9ZZZZ</name>
<evidence type="ECO:0000313" key="1">
    <source>
        <dbReference type="EMBL" id="GAG83646.1"/>
    </source>
</evidence>
<sequence>FVRIKTKNVNELSIKRINRIYQNIFNKFKVAKNE</sequence>
<protein>
    <submittedName>
        <fullName evidence="1">Uncharacterized protein</fullName>
    </submittedName>
</protein>
<feature type="non-terminal residue" evidence="1">
    <location>
        <position position="1"/>
    </location>
</feature>
<accession>X1CHD1</accession>
<gene>
    <name evidence="1" type="ORF">S01H4_26285</name>
</gene>
<organism evidence="1">
    <name type="scientific">marine sediment metagenome</name>
    <dbReference type="NCBI Taxonomy" id="412755"/>
    <lineage>
        <taxon>unclassified sequences</taxon>
        <taxon>metagenomes</taxon>
        <taxon>ecological metagenomes</taxon>
    </lineage>
</organism>